<dbReference type="Proteomes" id="UP000799440">
    <property type="component" value="Unassembled WGS sequence"/>
</dbReference>
<keyword evidence="2" id="KW-1185">Reference proteome</keyword>
<proteinExistence type="predicted"/>
<accession>A0A6A6VJ23</accession>
<evidence type="ECO:0000313" key="2">
    <source>
        <dbReference type="Proteomes" id="UP000799440"/>
    </source>
</evidence>
<name>A0A6A6VJ23_9PLEO</name>
<dbReference type="AlphaFoldDB" id="A0A6A6VJ23"/>
<dbReference type="EMBL" id="MU006567">
    <property type="protein sequence ID" value="KAF2749201.1"/>
    <property type="molecule type" value="Genomic_DNA"/>
</dbReference>
<reference evidence="1" key="1">
    <citation type="journal article" date="2020" name="Stud. Mycol.">
        <title>101 Dothideomycetes genomes: a test case for predicting lifestyles and emergence of pathogens.</title>
        <authorList>
            <person name="Haridas S."/>
            <person name="Albert R."/>
            <person name="Binder M."/>
            <person name="Bloem J."/>
            <person name="Labutti K."/>
            <person name="Salamov A."/>
            <person name="Andreopoulos B."/>
            <person name="Baker S."/>
            <person name="Barry K."/>
            <person name="Bills G."/>
            <person name="Bluhm B."/>
            <person name="Cannon C."/>
            <person name="Castanera R."/>
            <person name="Culley D."/>
            <person name="Daum C."/>
            <person name="Ezra D."/>
            <person name="Gonzalez J."/>
            <person name="Henrissat B."/>
            <person name="Kuo A."/>
            <person name="Liang C."/>
            <person name="Lipzen A."/>
            <person name="Lutzoni F."/>
            <person name="Magnuson J."/>
            <person name="Mondo S."/>
            <person name="Nolan M."/>
            <person name="Ohm R."/>
            <person name="Pangilinan J."/>
            <person name="Park H.-J."/>
            <person name="Ramirez L."/>
            <person name="Alfaro M."/>
            <person name="Sun H."/>
            <person name="Tritt A."/>
            <person name="Yoshinaga Y."/>
            <person name="Zwiers L.-H."/>
            <person name="Turgeon B."/>
            <person name="Goodwin S."/>
            <person name="Spatafora J."/>
            <person name="Crous P."/>
            <person name="Grigoriev I."/>
        </authorList>
    </citation>
    <scope>NUCLEOTIDE SEQUENCE</scope>
    <source>
        <strain evidence="1">CBS 119925</strain>
    </source>
</reference>
<evidence type="ECO:0000313" key="1">
    <source>
        <dbReference type="EMBL" id="KAF2749201.1"/>
    </source>
</evidence>
<sequence>MPILPSHPKPFKAQEKLIEDTKAHGPLPPNYMMVVPVENGGKTSHNAYYIDRQQSLPKLKAHPLKADRSIVDDVPDRRKRAVGAFHPPFHYNAAMWKWTYYDTMQQAVCAALAASNVTHNGDPISTDGLDAAIETVKGADQFHRELFHPHDRDTVDFEGEAECAEALRTIFKTGLIIMCPRVTINGNDWNKMWKEGPHDAYLDARWSTGVQGDYFSVVVGCIIRGLLHGPNRSCAMVRALTQGPRVVEDDATAE</sequence>
<protein>
    <submittedName>
        <fullName evidence="1">Uncharacterized protein</fullName>
    </submittedName>
</protein>
<organism evidence="1 2">
    <name type="scientific">Sporormia fimetaria CBS 119925</name>
    <dbReference type="NCBI Taxonomy" id="1340428"/>
    <lineage>
        <taxon>Eukaryota</taxon>
        <taxon>Fungi</taxon>
        <taxon>Dikarya</taxon>
        <taxon>Ascomycota</taxon>
        <taxon>Pezizomycotina</taxon>
        <taxon>Dothideomycetes</taxon>
        <taxon>Pleosporomycetidae</taxon>
        <taxon>Pleosporales</taxon>
        <taxon>Sporormiaceae</taxon>
        <taxon>Sporormia</taxon>
    </lineage>
</organism>
<gene>
    <name evidence="1" type="ORF">M011DRAFT_475932</name>
</gene>